<accession>A0A820P6U1</accession>
<name>A0A820P6U1_9BILA</name>
<dbReference type="InterPro" id="IPR052752">
    <property type="entry name" value="NACHT-WD_repeat"/>
</dbReference>
<evidence type="ECO:0000313" key="1">
    <source>
        <dbReference type="EMBL" id="CAF4400040.1"/>
    </source>
</evidence>
<sequence length="123" mass="14172">TTLTNHVKLVVSTLPGIFNILNTLRNIIDSRENFIQIKPLGEELGKIVLKAWLARHNRTISDVQWLLVHERLTECNTPLYVKLVFDEIKLWKSYTQTQEKDLATTVSTSISKLLARIENQHGH</sequence>
<gene>
    <name evidence="1" type="ORF">OXD698_LOCUS51400</name>
</gene>
<proteinExistence type="predicted"/>
<feature type="non-terminal residue" evidence="1">
    <location>
        <position position="1"/>
    </location>
</feature>
<protein>
    <submittedName>
        <fullName evidence="1">Uncharacterized protein</fullName>
    </submittedName>
</protein>
<dbReference type="PANTHER" id="PTHR19871">
    <property type="entry name" value="BETA TRANSDUCIN-RELATED PROTEIN"/>
    <property type="match status" value="1"/>
</dbReference>
<reference evidence="1" key="1">
    <citation type="submission" date="2021-02" db="EMBL/GenBank/DDBJ databases">
        <authorList>
            <person name="Nowell W R."/>
        </authorList>
    </citation>
    <scope>NUCLEOTIDE SEQUENCE</scope>
</reference>
<evidence type="ECO:0000313" key="2">
    <source>
        <dbReference type="Proteomes" id="UP000663844"/>
    </source>
</evidence>
<feature type="non-terminal residue" evidence="1">
    <location>
        <position position="123"/>
    </location>
</feature>
<dbReference type="PANTHER" id="PTHR19871:SF14">
    <property type="entry name" value="DUF4062 DOMAIN-CONTAINING PROTEIN"/>
    <property type="match status" value="1"/>
</dbReference>
<dbReference type="Proteomes" id="UP000663844">
    <property type="component" value="Unassembled WGS sequence"/>
</dbReference>
<dbReference type="EMBL" id="CAJOAZ010026301">
    <property type="protein sequence ID" value="CAF4400040.1"/>
    <property type="molecule type" value="Genomic_DNA"/>
</dbReference>
<comment type="caution">
    <text evidence="1">The sequence shown here is derived from an EMBL/GenBank/DDBJ whole genome shotgun (WGS) entry which is preliminary data.</text>
</comment>
<organism evidence="1 2">
    <name type="scientific">Adineta steineri</name>
    <dbReference type="NCBI Taxonomy" id="433720"/>
    <lineage>
        <taxon>Eukaryota</taxon>
        <taxon>Metazoa</taxon>
        <taxon>Spiralia</taxon>
        <taxon>Gnathifera</taxon>
        <taxon>Rotifera</taxon>
        <taxon>Eurotatoria</taxon>
        <taxon>Bdelloidea</taxon>
        <taxon>Adinetida</taxon>
        <taxon>Adinetidae</taxon>
        <taxon>Adineta</taxon>
    </lineage>
</organism>
<dbReference type="AlphaFoldDB" id="A0A820P6U1"/>